<evidence type="ECO:0000313" key="3">
    <source>
        <dbReference type="Proteomes" id="UP000283426"/>
    </source>
</evidence>
<protein>
    <submittedName>
        <fullName evidence="2">Glycosyltransferase</fullName>
    </submittedName>
</protein>
<dbReference type="PANTHER" id="PTHR22916:SF3">
    <property type="entry name" value="UDP-GLCNAC:BETAGAL BETA-1,3-N-ACETYLGLUCOSAMINYLTRANSFERASE-LIKE PROTEIN 1"/>
    <property type="match status" value="1"/>
</dbReference>
<dbReference type="Proteomes" id="UP000283426">
    <property type="component" value="Unassembled WGS sequence"/>
</dbReference>
<dbReference type="AlphaFoldDB" id="A0A412W2L3"/>
<comment type="caution">
    <text evidence="2">The sequence shown here is derived from an EMBL/GenBank/DDBJ whole genome shotgun (WGS) entry which is preliminary data.</text>
</comment>
<sequence length="348" mass="41494">MASLKDDTVIQLQRISTICKLKVPVVVVWCMTYNHANYIKEALDGFVTQIASFPFIVIVHDDASSDKTSEIVCEYGEKYSDIIYPIIETENQYSKQDGSLDYIMKAAIKATGAKYIAMCEGDDYWTDPLKLQKQVNVLEKKIEIGGVYSRVQCYFQGHRKFEGYIGKDYISFENLLRENTIPTLTVLIRKELLLKYIEEIKPERQNWEMGDYPMWLWIAYKSKFYFMNEITGVYRILNESVSHSDSVDRHIEFYNSCRDIQHYFIDYSHRFDLLNWVEEYYNSRMYQLCLEQNYIEIKSYRDYFKTIKPTSFKTKMFKISANYRICEYLMKICLQNIFIRKLYNNINK</sequence>
<reference evidence="2 3" key="1">
    <citation type="submission" date="2018-08" db="EMBL/GenBank/DDBJ databases">
        <title>A genome reference for cultivated species of the human gut microbiota.</title>
        <authorList>
            <person name="Zou Y."/>
            <person name="Xue W."/>
            <person name="Luo G."/>
        </authorList>
    </citation>
    <scope>NUCLEOTIDE SEQUENCE [LARGE SCALE GENOMIC DNA]</scope>
    <source>
        <strain evidence="2 3">AF14-6AC</strain>
    </source>
</reference>
<name>A0A412W2L3_9BACT</name>
<dbReference type="GO" id="GO:0016758">
    <property type="term" value="F:hexosyltransferase activity"/>
    <property type="evidence" value="ECO:0007669"/>
    <property type="project" value="UniProtKB-ARBA"/>
</dbReference>
<dbReference type="InterPro" id="IPR001173">
    <property type="entry name" value="Glyco_trans_2-like"/>
</dbReference>
<dbReference type="EMBL" id="QRYW01000063">
    <property type="protein sequence ID" value="RGV17964.1"/>
    <property type="molecule type" value="Genomic_DNA"/>
</dbReference>
<dbReference type="GeneID" id="61276227"/>
<feature type="domain" description="Glycosyltransferase 2-like" evidence="1">
    <location>
        <begin position="32"/>
        <end position="162"/>
    </location>
</feature>
<dbReference type="PANTHER" id="PTHR22916">
    <property type="entry name" value="GLYCOSYLTRANSFERASE"/>
    <property type="match status" value="1"/>
</dbReference>
<keyword evidence="2" id="KW-0808">Transferase</keyword>
<dbReference type="Pfam" id="PF00535">
    <property type="entry name" value="Glycos_transf_2"/>
    <property type="match status" value="1"/>
</dbReference>
<dbReference type="RefSeq" id="WP_013613167.1">
    <property type="nucleotide sequence ID" value="NZ_JADNIQ010000010.1"/>
</dbReference>
<dbReference type="OMA" id="YPMWLWI"/>
<accession>A0A412W2L3</accession>
<dbReference type="Gene3D" id="3.90.550.10">
    <property type="entry name" value="Spore Coat Polysaccharide Biosynthesis Protein SpsA, Chain A"/>
    <property type="match status" value="1"/>
</dbReference>
<organism evidence="2 3">
    <name type="scientific">Odoribacter splanchnicus</name>
    <dbReference type="NCBI Taxonomy" id="28118"/>
    <lineage>
        <taxon>Bacteria</taxon>
        <taxon>Pseudomonadati</taxon>
        <taxon>Bacteroidota</taxon>
        <taxon>Bacteroidia</taxon>
        <taxon>Bacteroidales</taxon>
        <taxon>Odoribacteraceae</taxon>
        <taxon>Odoribacter</taxon>
    </lineage>
</organism>
<evidence type="ECO:0000259" key="1">
    <source>
        <dbReference type="Pfam" id="PF00535"/>
    </source>
</evidence>
<dbReference type="SUPFAM" id="SSF53448">
    <property type="entry name" value="Nucleotide-diphospho-sugar transferases"/>
    <property type="match status" value="1"/>
</dbReference>
<dbReference type="InterPro" id="IPR029044">
    <property type="entry name" value="Nucleotide-diphossugar_trans"/>
</dbReference>
<gene>
    <name evidence="2" type="ORF">DWW24_20535</name>
</gene>
<proteinExistence type="predicted"/>
<evidence type="ECO:0000313" key="2">
    <source>
        <dbReference type="EMBL" id="RGV17964.1"/>
    </source>
</evidence>